<feature type="domain" description="Major facilitator superfamily (MFS) profile" evidence="6">
    <location>
        <begin position="48"/>
        <end position="537"/>
    </location>
</feature>
<dbReference type="Pfam" id="PF00083">
    <property type="entry name" value="Sugar_tr"/>
    <property type="match status" value="1"/>
</dbReference>
<dbReference type="InterPro" id="IPR005828">
    <property type="entry name" value="MFS_sugar_transport-like"/>
</dbReference>
<keyword evidence="2 5" id="KW-0812">Transmembrane</keyword>
<comment type="caution">
    <text evidence="7">The sequence shown here is derived from an EMBL/GenBank/DDBJ whole genome shotgun (WGS) entry which is preliminary data.</text>
</comment>
<name>A0AAD2GZC7_9AGAR</name>
<sequence length="575" mass="62966">MVEMDADNLSAGTGGTNPEMTTRRLNGMRIIALQEVDSADLMSFHFKVCIVAGIGFFTDAYDIFSINIAATMIGYVYGTVSDSKCHPTLTDRQSFGLKIATPVGTFFGQLLFGWLADVFGRRKMYGVELIIVIIGTFAQATAGGGQAINILAMLIFWRFVVGIGIGGDYPLSATIASEFAATRIRGRMMTAVFAAQGWGTLAASITATVITTAFKSQIETDYAGCTCSTAALCAAVRSPNHIDYAWRLLIGLGCVPAAMALWFRITIPETQRFTMDVQRNMVRAAEDIQGALHAGQRYRQGEAHLGEEMTVRARAPRRETFKFFGRWENLKVLIGTTWSWFAIDVSYYTLGLNSTAILQAIKFRASDSIYGNLHNLCVGNIILGLAGLIPGYWACFLLIDKWGRKPIQFMGFGILAVIFSVMGFSFNSLVPDSQSSNGPKTNFFFFLFCLANFFQNFGPNTTTFVIPGEIFPTRYRSTGHGISAAGGKLGAIVAQGMFNGLVHPDKSDHWLDHSFEILALFMITGLASTWLVPETMGKSLEVLSKEDQEDFMQAPEHGGEEIVNGVVIAMPNLRR</sequence>
<evidence type="ECO:0000256" key="3">
    <source>
        <dbReference type="ARBA" id="ARBA00022989"/>
    </source>
</evidence>
<dbReference type="InterPro" id="IPR005829">
    <property type="entry name" value="Sugar_transporter_CS"/>
</dbReference>
<evidence type="ECO:0000313" key="8">
    <source>
        <dbReference type="Proteomes" id="UP001295794"/>
    </source>
</evidence>
<comment type="subcellular location">
    <subcellularLocation>
        <location evidence="1">Membrane</location>
        <topology evidence="1">Multi-pass membrane protein</topology>
    </subcellularLocation>
</comment>
<reference evidence="7" key="1">
    <citation type="submission" date="2023-11" db="EMBL/GenBank/DDBJ databases">
        <authorList>
            <person name="De Vega J J."/>
            <person name="De Vega J J."/>
        </authorList>
    </citation>
    <scope>NUCLEOTIDE SEQUENCE</scope>
</reference>
<evidence type="ECO:0000256" key="2">
    <source>
        <dbReference type="ARBA" id="ARBA00022692"/>
    </source>
</evidence>
<evidence type="ECO:0000256" key="5">
    <source>
        <dbReference type="SAM" id="Phobius"/>
    </source>
</evidence>
<feature type="transmembrane region" description="Helical" evidence="5">
    <location>
        <begin position="514"/>
        <end position="532"/>
    </location>
</feature>
<feature type="transmembrane region" description="Helical" evidence="5">
    <location>
        <begin position="411"/>
        <end position="430"/>
    </location>
</feature>
<proteinExistence type="predicted"/>
<evidence type="ECO:0000256" key="1">
    <source>
        <dbReference type="ARBA" id="ARBA00004141"/>
    </source>
</evidence>
<dbReference type="EMBL" id="CAVNYO010000110">
    <property type="protein sequence ID" value="CAK5266683.1"/>
    <property type="molecule type" value="Genomic_DNA"/>
</dbReference>
<keyword evidence="3 5" id="KW-1133">Transmembrane helix</keyword>
<dbReference type="PANTHER" id="PTHR24064">
    <property type="entry name" value="SOLUTE CARRIER FAMILY 22 MEMBER"/>
    <property type="match status" value="1"/>
</dbReference>
<feature type="transmembrane region" description="Helical" evidence="5">
    <location>
        <begin position="192"/>
        <end position="214"/>
    </location>
</feature>
<dbReference type="Gene3D" id="1.20.1250.20">
    <property type="entry name" value="MFS general substrate transporter like domains"/>
    <property type="match status" value="1"/>
</dbReference>
<feature type="transmembrane region" description="Helical" evidence="5">
    <location>
        <begin position="125"/>
        <end position="142"/>
    </location>
</feature>
<dbReference type="SUPFAM" id="SSF103473">
    <property type="entry name" value="MFS general substrate transporter"/>
    <property type="match status" value="1"/>
</dbReference>
<evidence type="ECO:0000313" key="7">
    <source>
        <dbReference type="EMBL" id="CAK5266683.1"/>
    </source>
</evidence>
<dbReference type="GO" id="GO:0022857">
    <property type="term" value="F:transmembrane transporter activity"/>
    <property type="evidence" value="ECO:0007669"/>
    <property type="project" value="InterPro"/>
</dbReference>
<keyword evidence="4 5" id="KW-0472">Membrane</keyword>
<protein>
    <recommendedName>
        <fullName evidence="6">Major facilitator superfamily (MFS) profile domain-containing protein</fullName>
    </recommendedName>
</protein>
<feature type="transmembrane region" description="Helical" evidence="5">
    <location>
        <begin position="376"/>
        <end position="399"/>
    </location>
</feature>
<dbReference type="PROSITE" id="PS50850">
    <property type="entry name" value="MFS"/>
    <property type="match status" value="1"/>
</dbReference>
<dbReference type="GO" id="GO:0016020">
    <property type="term" value="C:membrane"/>
    <property type="evidence" value="ECO:0007669"/>
    <property type="project" value="UniProtKB-SubCell"/>
</dbReference>
<dbReference type="PROSITE" id="PS00217">
    <property type="entry name" value="SUGAR_TRANSPORT_2"/>
    <property type="match status" value="1"/>
</dbReference>
<evidence type="ECO:0000259" key="6">
    <source>
        <dbReference type="PROSITE" id="PS50850"/>
    </source>
</evidence>
<dbReference type="InterPro" id="IPR020846">
    <property type="entry name" value="MFS_dom"/>
</dbReference>
<dbReference type="CDD" id="cd17364">
    <property type="entry name" value="MFS_PhT"/>
    <property type="match status" value="1"/>
</dbReference>
<accession>A0AAD2GZC7</accession>
<feature type="transmembrane region" description="Helical" evidence="5">
    <location>
        <begin position="95"/>
        <end position="116"/>
    </location>
</feature>
<dbReference type="AlphaFoldDB" id="A0AAD2GZC7"/>
<evidence type="ECO:0000256" key="4">
    <source>
        <dbReference type="ARBA" id="ARBA00023136"/>
    </source>
</evidence>
<organism evidence="7 8">
    <name type="scientific">Mycena citricolor</name>
    <dbReference type="NCBI Taxonomy" id="2018698"/>
    <lineage>
        <taxon>Eukaryota</taxon>
        <taxon>Fungi</taxon>
        <taxon>Dikarya</taxon>
        <taxon>Basidiomycota</taxon>
        <taxon>Agaricomycotina</taxon>
        <taxon>Agaricomycetes</taxon>
        <taxon>Agaricomycetidae</taxon>
        <taxon>Agaricales</taxon>
        <taxon>Marasmiineae</taxon>
        <taxon>Mycenaceae</taxon>
        <taxon>Mycena</taxon>
    </lineage>
</organism>
<dbReference type="Proteomes" id="UP001295794">
    <property type="component" value="Unassembled WGS sequence"/>
</dbReference>
<keyword evidence="8" id="KW-1185">Reference proteome</keyword>
<feature type="transmembrane region" description="Helical" evidence="5">
    <location>
        <begin position="48"/>
        <end position="75"/>
    </location>
</feature>
<feature type="transmembrane region" description="Helical" evidence="5">
    <location>
        <begin position="442"/>
        <end position="458"/>
    </location>
</feature>
<feature type="transmembrane region" description="Helical" evidence="5">
    <location>
        <begin position="244"/>
        <end position="263"/>
    </location>
</feature>
<gene>
    <name evidence="7" type="ORF">MYCIT1_LOCUS8593</name>
</gene>
<dbReference type="InterPro" id="IPR036259">
    <property type="entry name" value="MFS_trans_sf"/>
</dbReference>